<dbReference type="Pfam" id="PF00069">
    <property type="entry name" value="Pkinase"/>
    <property type="match status" value="1"/>
</dbReference>
<keyword evidence="4" id="KW-0418">Kinase</keyword>
<accession>A0AAV9XXF6</accession>
<gene>
    <name evidence="4" type="ORF">RS030_213249</name>
</gene>
<evidence type="ECO:0000256" key="1">
    <source>
        <dbReference type="SAM" id="MobiDB-lite"/>
    </source>
</evidence>
<dbReference type="EMBL" id="JAWDEY010000013">
    <property type="protein sequence ID" value="KAK6589376.1"/>
    <property type="molecule type" value="Genomic_DNA"/>
</dbReference>
<dbReference type="InterPro" id="IPR000719">
    <property type="entry name" value="Prot_kinase_dom"/>
</dbReference>
<reference evidence="4 5" key="1">
    <citation type="submission" date="2023-10" db="EMBL/GenBank/DDBJ databases">
        <title>Comparative genomics analysis reveals potential genetic determinants of host preference in Cryptosporidium xiaoi.</title>
        <authorList>
            <person name="Xiao L."/>
            <person name="Li J."/>
        </authorList>
    </citation>
    <scope>NUCLEOTIDE SEQUENCE [LARGE SCALE GENOMIC DNA]</scope>
    <source>
        <strain evidence="4 5">52996</strain>
    </source>
</reference>
<sequence length="829" mass="96136">MNIQGRAYERSDVTLRSLIVFNDGGIDLNLFDIGNVGVEGRLEGCTGRHNMCRNRVHHCNYLCHIDDRLFRDDFTEHDRKNNWNKSKTLNEIGIDYFLRDSCKDGNRDYSCFKYKNINNLNNNNFGLYNDGNCNKRKNCVNGKKKLLFGLRNVVISEKNVVSISKLKNYKLYYYYGETFDNKRHGWGFLADENQIVYEGMWYLDKVVGWYFLYRNSKVYFGYLDHLNKKENCSSYVFWDKEGELILCNNNFDNKEHIYFEFLELRENLLNKSSNKVKERSELFCKDPNANTGQHLNSKGLKTIESDENKSLNERRNNNCFSKCSDNSQPNSPLCSDPVYRHESQTNNDTVCETKTNENNKNRSPSLESLLFPPLVSASECLYWSKETVSKVLACVGLANEAFIFRKRGISGADIHTLSESDLESFGISNVYNRKFILRLFKLFWSFVDHTDPVLNENKKLLGSKVPWIPLSKIKFGSYVGGETYSYIRKGIFCGNEIICKIYFFSTENYDAITINDKSLLEDNFYRAVFESQYPDYNEEDNNEYFNSISFPKNCYIYKFKRESTMKTNMYKYLPTPVKMRNWEARVLQYLNPHPNIVKCLGITQVGHGCEVLLLENCEGGSMDKYIFKTGGFKLVKLPKFSASRFELLSWMRDIATGMQHAHELGILHRDLKLSNFFVAKTREGYIGKVGDFGISISTDINSDYSTSSEFGNVYYAAPEVLRGEGFYKQSDVWSFGISMYEILTNTLAFDGFLPGLTTVTNAASIPVLDDISNTAVNLIKLLKLILNPDWRKRPSFKYISEEISSIIDNSERSILRRLGEFHYYENYCY</sequence>
<dbReference type="SUPFAM" id="SSF47769">
    <property type="entry name" value="SAM/Pointed domain"/>
    <property type="match status" value="1"/>
</dbReference>
<dbReference type="PANTHER" id="PTHR23257">
    <property type="entry name" value="SERINE-THREONINE PROTEIN KINASE"/>
    <property type="match status" value="1"/>
</dbReference>
<keyword evidence="4" id="KW-0808">Transferase</keyword>
<dbReference type="InterPro" id="IPR011009">
    <property type="entry name" value="Kinase-like_dom_sf"/>
</dbReference>
<keyword evidence="5" id="KW-1185">Reference proteome</keyword>
<dbReference type="InterPro" id="IPR001660">
    <property type="entry name" value="SAM"/>
</dbReference>
<evidence type="ECO:0000259" key="2">
    <source>
        <dbReference type="PROSITE" id="PS50011"/>
    </source>
</evidence>
<dbReference type="InterPro" id="IPR050167">
    <property type="entry name" value="Ser_Thr_protein_kinase"/>
</dbReference>
<dbReference type="InterPro" id="IPR013761">
    <property type="entry name" value="SAM/pointed_sf"/>
</dbReference>
<dbReference type="Gene3D" id="1.10.510.10">
    <property type="entry name" value="Transferase(Phosphotransferase) domain 1"/>
    <property type="match status" value="1"/>
</dbReference>
<dbReference type="SMART" id="SM00220">
    <property type="entry name" value="S_TKc"/>
    <property type="match status" value="1"/>
</dbReference>
<feature type="compositionally biased region" description="Polar residues" evidence="1">
    <location>
        <begin position="344"/>
        <end position="353"/>
    </location>
</feature>
<dbReference type="PROSITE" id="PS50011">
    <property type="entry name" value="PROTEIN_KINASE_DOM"/>
    <property type="match status" value="1"/>
</dbReference>
<feature type="region of interest" description="Disordered" evidence="1">
    <location>
        <begin position="322"/>
        <end position="364"/>
    </location>
</feature>
<proteinExistence type="predicted"/>
<organism evidence="4 5">
    <name type="scientific">Cryptosporidium xiaoi</name>
    <dbReference type="NCBI Taxonomy" id="659607"/>
    <lineage>
        <taxon>Eukaryota</taxon>
        <taxon>Sar</taxon>
        <taxon>Alveolata</taxon>
        <taxon>Apicomplexa</taxon>
        <taxon>Conoidasida</taxon>
        <taxon>Coccidia</taxon>
        <taxon>Eucoccidiorida</taxon>
        <taxon>Eimeriorina</taxon>
        <taxon>Cryptosporidiidae</taxon>
        <taxon>Cryptosporidium</taxon>
    </lineage>
</organism>
<protein>
    <submittedName>
        <fullName evidence="4">Sexual stage-specific kinase</fullName>
    </submittedName>
</protein>
<dbReference type="GO" id="GO:0007165">
    <property type="term" value="P:signal transduction"/>
    <property type="evidence" value="ECO:0007669"/>
    <property type="project" value="TreeGrafter"/>
</dbReference>
<feature type="domain" description="SAM" evidence="3">
    <location>
        <begin position="383"/>
        <end position="438"/>
    </location>
</feature>
<dbReference type="PROSITE" id="PS50105">
    <property type="entry name" value="SAM_DOMAIN"/>
    <property type="match status" value="1"/>
</dbReference>
<dbReference type="Gene3D" id="1.10.150.50">
    <property type="entry name" value="Transcription Factor, Ets-1"/>
    <property type="match status" value="1"/>
</dbReference>
<feature type="region of interest" description="Disordered" evidence="1">
    <location>
        <begin position="285"/>
        <end position="307"/>
    </location>
</feature>
<feature type="compositionally biased region" description="Polar residues" evidence="1">
    <location>
        <begin position="322"/>
        <end position="333"/>
    </location>
</feature>
<feature type="domain" description="Protein kinase" evidence="2">
    <location>
        <begin position="514"/>
        <end position="807"/>
    </location>
</feature>
<comment type="caution">
    <text evidence="4">The sequence shown here is derived from an EMBL/GenBank/DDBJ whole genome shotgun (WGS) entry which is preliminary data.</text>
</comment>
<dbReference type="Proteomes" id="UP001311799">
    <property type="component" value="Unassembled WGS sequence"/>
</dbReference>
<evidence type="ECO:0000313" key="4">
    <source>
        <dbReference type="EMBL" id="KAK6589376.1"/>
    </source>
</evidence>
<dbReference type="GO" id="GO:0005737">
    <property type="term" value="C:cytoplasm"/>
    <property type="evidence" value="ECO:0007669"/>
    <property type="project" value="TreeGrafter"/>
</dbReference>
<evidence type="ECO:0000259" key="3">
    <source>
        <dbReference type="PROSITE" id="PS50105"/>
    </source>
</evidence>
<name>A0AAV9XXF6_9CRYT</name>
<dbReference type="GO" id="GO:0004672">
    <property type="term" value="F:protein kinase activity"/>
    <property type="evidence" value="ECO:0007669"/>
    <property type="project" value="InterPro"/>
</dbReference>
<dbReference type="SUPFAM" id="SSF56112">
    <property type="entry name" value="Protein kinase-like (PK-like)"/>
    <property type="match status" value="1"/>
</dbReference>
<dbReference type="GO" id="GO:0005524">
    <property type="term" value="F:ATP binding"/>
    <property type="evidence" value="ECO:0007669"/>
    <property type="project" value="InterPro"/>
</dbReference>
<dbReference type="AlphaFoldDB" id="A0AAV9XXF6"/>
<dbReference type="InterPro" id="IPR008271">
    <property type="entry name" value="Ser/Thr_kinase_AS"/>
</dbReference>
<evidence type="ECO:0000313" key="5">
    <source>
        <dbReference type="Proteomes" id="UP001311799"/>
    </source>
</evidence>
<dbReference type="PROSITE" id="PS00108">
    <property type="entry name" value="PROTEIN_KINASE_ST"/>
    <property type="match status" value="1"/>
</dbReference>